<dbReference type="GO" id="GO:0140662">
    <property type="term" value="F:ATP-dependent protein folding chaperone"/>
    <property type="evidence" value="ECO:0007669"/>
    <property type="project" value="InterPro"/>
</dbReference>
<feature type="coiled-coil region" evidence="3">
    <location>
        <begin position="72"/>
        <end position="99"/>
    </location>
</feature>
<evidence type="ECO:0000313" key="5">
    <source>
        <dbReference type="Proteomes" id="UP000836841"/>
    </source>
</evidence>
<proteinExistence type="predicted"/>
<dbReference type="GO" id="GO:0005524">
    <property type="term" value="F:ATP binding"/>
    <property type="evidence" value="ECO:0007669"/>
    <property type="project" value="UniProtKB-KW"/>
</dbReference>
<dbReference type="Gene3D" id="3.90.640.10">
    <property type="entry name" value="Actin, Chain A, domain 4"/>
    <property type="match status" value="1"/>
</dbReference>
<sequence length="192" mass="21540">MGYVSQEGDKNNFGETSGKVDGRAGGSYLIGKETKEKQELLSTLRENGLPILTIKVRTFDHMIVDCFIKMIKKKHQKDISKDKKALGKLRRECERAKRALSTQHQSPFRGVEQRLVQKTMGSVKKAMDDAGLQKNQIHEIVIVGGSTRIPKGHFEILSLGGSYLVNEEVLNMEVQKPKQSSKKTAQRQICEA</sequence>
<evidence type="ECO:0000256" key="1">
    <source>
        <dbReference type="ARBA" id="ARBA00022741"/>
    </source>
</evidence>
<dbReference type="SUPFAM" id="SSF53067">
    <property type="entry name" value="Actin-like ATPase domain"/>
    <property type="match status" value="1"/>
</dbReference>
<dbReference type="Pfam" id="PF00012">
    <property type="entry name" value="HSP70"/>
    <property type="match status" value="2"/>
</dbReference>
<feature type="non-terminal residue" evidence="4">
    <location>
        <position position="192"/>
    </location>
</feature>
<protein>
    <submittedName>
        <fullName evidence="4">Uncharacterized protein</fullName>
    </submittedName>
</protein>
<evidence type="ECO:0000313" key="4">
    <source>
        <dbReference type="EMBL" id="CAH2079386.1"/>
    </source>
</evidence>
<dbReference type="Gene3D" id="3.30.420.40">
    <property type="match status" value="1"/>
</dbReference>
<dbReference type="Proteomes" id="UP000836841">
    <property type="component" value="Chromosome 7"/>
</dbReference>
<keyword evidence="3" id="KW-0175">Coiled coil</keyword>
<dbReference type="InterPro" id="IPR043129">
    <property type="entry name" value="ATPase_NBD"/>
</dbReference>
<evidence type="ECO:0000256" key="3">
    <source>
        <dbReference type="SAM" id="Coils"/>
    </source>
</evidence>
<name>A0AAU9T582_THLAR</name>
<accession>A0AAU9T582</accession>
<evidence type="ECO:0000256" key="2">
    <source>
        <dbReference type="ARBA" id="ARBA00022840"/>
    </source>
</evidence>
<keyword evidence="1" id="KW-0547">Nucleotide-binding</keyword>
<dbReference type="InterPro" id="IPR013126">
    <property type="entry name" value="Hsp_70_fam"/>
</dbReference>
<gene>
    <name evidence="4" type="ORF">TAV2_LOCUS25980</name>
</gene>
<keyword evidence="2" id="KW-0067">ATP-binding</keyword>
<reference evidence="4 5" key="1">
    <citation type="submission" date="2022-03" db="EMBL/GenBank/DDBJ databases">
        <authorList>
            <person name="Nunn A."/>
            <person name="Chopra R."/>
            <person name="Nunn A."/>
            <person name="Contreras Garrido A."/>
        </authorList>
    </citation>
    <scope>NUCLEOTIDE SEQUENCE [LARGE SCALE GENOMIC DNA]</scope>
</reference>
<dbReference type="FunFam" id="3.90.640.10:FF:000003">
    <property type="entry name" value="Molecular chaperone DnaK"/>
    <property type="match status" value="1"/>
</dbReference>
<dbReference type="EMBL" id="OU466863">
    <property type="protein sequence ID" value="CAH2079386.1"/>
    <property type="molecule type" value="Genomic_DNA"/>
</dbReference>
<dbReference type="PANTHER" id="PTHR19375">
    <property type="entry name" value="HEAT SHOCK PROTEIN 70KDA"/>
    <property type="match status" value="1"/>
</dbReference>
<keyword evidence="5" id="KW-1185">Reference proteome</keyword>
<organism evidence="4 5">
    <name type="scientific">Thlaspi arvense</name>
    <name type="common">Field penny-cress</name>
    <dbReference type="NCBI Taxonomy" id="13288"/>
    <lineage>
        <taxon>Eukaryota</taxon>
        <taxon>Viridiplantae</taxon>
        <taxon>Streptophyta</taxon>
        <taxon>Embryophyta</taxon>
        <taxon>Tracheophyta</taxon>
        <taxon>Spermatophyta</taxon>
        <taxon>Magnoliopsida</taxon>
        <taxon>eudicotyledons</taxon>
        <taxon>Gunneridae</taxon>
        <taxon>Pentapetalae</taxon>
        <taxon>rosids</taxon>
        <taxon>malvids</taxon>
        <taxon>Brassicales</taxon>
        <taxon>Brassicaceae</taxon>
        <taxon>Thlaspideae</taxon>
        <taxon>Thlaspi</taxon>
    </lineage>
</organism>
<dbReference type="AlphaFoldDB" id="A0AAU9T582"/>